<protein>
    <recommendedName>
        <fullName evidence="12">glucan endo-1,6-beta-glucosidase</fullName>
        <ecNumber evidence="12">3.2.1.75</ecNumber>
    </recommendedName>
    <alternativeName>
        <fullName evidence="14">Beta-1,6-glucanase B</fullName>
    </alternativeName>
    <alternativeName>
        <fullName evidence="13">Endo-1,6-beta-D-glucanase B</fullName>
    </alternativeName>
    <alternativeName>
        <fullName evidence="15">Endo-1,6-beta-glucanase B</fullName>
    </alternativeName>
</protein>
<dbReference type="EMBL" id="VIBQ01000072">
    <property type="protein sequence ID" value="KAB8606264.1"/>
    <property type="molecule type" value="Genomic_DNA"/>
</dbReference>
<evidence type="ECO:0000256" key="16">
    <source>
        <dbReference type="SAM" id="MobiDB-lite"/>
    </source>
</evidence>
<feature type="chain" id="PRO_5024410672" description="glucan endo-1,6-beta-glucosidase" evidence="17">
    <location>
        <begin position="19"/>
        <end position="778"/>
    </location>
</feature>
<dbReference type="Proteomes" id="UP000327013">
    <property type="component" value="Unassembled WGS sequence"/>
</dbReference>
<evidence type="ECO:0000256" key="7">
    <source>
        <dbReference type="ARBA" id="ARBA00023277"/>
    </source>
</evidence>
<sequence>MHGKILAGLAATASVASAWMPADRDLAAFNSTARHEQEGALHKLGKRFLPDVDKVRGVNLGGWLIVERFFSGDDYWQNTLGCPGGAGTEFDCMLQTNDGNDNGVSDKFKQHWASWITPDTIDDIYNVGLNTVRIPIDNGEHFPDATDMMQYVAAVCKRAQEKGIFVIMGKICRCETLSKPLADHYKSDLHAAPYAQQQDAFTGQANSPAGFFSAPDGYSRAEEWLSWMTELIHNDPDSYGSVGIIEVLNEPVSNHDYDGDIPRYPAPNEQESLTTDYYPNALKAVRDAEAKLQITDPTKQLHVQFMDQKWGSGDPTDSQEVKDDTAVVFDDHNYEGFAMKDANTIEFMQYACQNDDRTDDGETPKIVQEWSLTSNIDPSDTRFYHDWFIAQAQNYEATLGWVFWQWKTNVDFRWTYSGATALGIVANNHADLVALAHFLITYPPRRAALLIRQKVTILLAVLILQANGILLHALPQRIVSLLLRRIVRVAARTGAWPHTVGTAAATRVAASILNLLALELLRARLRAAPNEDAGHGADDHAEGDAGPVESLCAGVHLAFADGGQSAADEDVDEQLWADDGGGQGKGPPVDGGDCGDGAVGEAVWERAEADHAEQLDAVVLERQGEGGEAGVVGEEAVDVGGEDVAGDDEGCGAADHGGRGDDEPAVKRWVVSGLKGCKWSEEVEDLLVEDEKEDEESVGYDRSNDEADLLQKREAIPERHDTTTEGGDVVYGLVTVAGRGIERPALAKRTRAAVPRRTRGGMQRLFLAVNGKGERASS</sequence>
<evidence type="ECO:0000256" key="14">
    <source>
        <dbReference type="ARBA" id="ARBA00042025"/>
    </source>
</evidence>
<evidence type="ECO:0000256" key="4">
    <source>
        <dbReference type="ARBA" id="ARBA00022729"/>
    </source>
</evidence>
<comment type="caution">
    <text evidence="19">The sequence shown here is derived from an EMBL/GenBank/DDBJ whole genome shotgun (WGS) entry which is preliminary data.</text>
</comment>
<evidence type="ECO:0000256" key="3">
    <source>
        <dbReference type="ARBA" id="ARBA00022525"/>
    </source>
</evidence>
<dbReference type="Gene3D" id="3.20.20.80">
    <property type="entry name" value="Glycosidases"/>
    <property type="match status" value="1"/>
</dbReference>
<keyword evidence="9" id="KW-0624">Polysaccharide degradation</keyword>
<organism evidence="19 20">
    <name type="scientific">Carpinus fangiana</name>
    <dbReference type="NCBI Taxonomy" id="176857"/>
    <lineage>
        <taxon>Eukaryota</taxon>
        <taxon>Viridiplantae</taxon>
        <taxon>Streptophyta</taxon>
        <taxon>Embryophyta</taxon>
        <taxon>Tracheophyta</taxon>
        <taxon>Spermatophyta</taxon>
        <taxon>Magnoliopsida</taxon>
        <taxon>eudicotyledons</taxon>
        <taxon>Gunneridae</taxon>
        <taxon>Pentapetalae</taxon>
        <taxon>rosids</taxon>
        <taxon>fabids</taxon>
        <taxon>Fagales</taxon>
        <taxon>Betulaceae</taxon>
        <taxon>Carpinus</taxon>
    </lineage>
</organism>
<evidence type="ECO:0000256" key="11">
    <source>
        <dbReference type="ARBA" id="ARBA00037628"/>
    </source>
</evidence>
<name>A0A5N6L3B6_9ROSI</name>
<evidence type="ECO:0000256" key="10">
    <source>
        <dbReference type="ARBA" id="ARBA00036633"/>
    </source>
</evidence>
<comment type="catalytic activity">
    <reaction evidence="10">
        <text>Random hydrolysis of (1-&gt;6)-linkages in (1-&gt;6)-beta-D-glucans.</text>
        <dbReference type="EC" id="3.2.1.75"/>
    </reaction>
</comment>
<evidence type="ECO:0000256" key="2">
    <source>
        <dbReference type="ARBA" id="ARBA00005641"/>
    </source>
</evidence>
<dbReference type="InterPro" id="IPR050386">
    <property type="entry name" value="Glycosyl_hydrolase_5"/>
</dbReference>
<feature type="domain" description="Glycoside hydrolase family 5" evidence="18">
    <location>
        <begin position="106"/>
        <end position="409"/>
    </location>
</feature>
<dbReference type="GO" id="GO:0046557">
    <property type="term" value="F:glucan endo-1,6-beta-glucosidase activity"/>
    <property type="evidence" value="ECO:0007669"/>
    <property type="project" value="UniProtKB-EC"/>
</dbReference>
<keyword evidence="7" id="KW-0119">Carbohydrate metabolism</keyword>
<evidence type="ECO:0000313" key="20">
    <source>
        <dbReference type="Proteomes" id="UP000327013"/>
    </source>
</evidence>
<reference evidence="19 20" key="1">
    <citation type="submission" date="2019-06" db="EMBL/GenBank/DDBJ databases">
        <title>A chromosomal-level reference genome of Carpinus fangiana (Coryloideae, Betulaceae).</title>
        <authorList>
            <person name="Yang X."/>
            <person name="Wang Z."/>
            <person name="Zhang L."/>
            <person name="Hao G."/>
            <person name="Liu J."/>
            <person name="Yang Y."/>
        </authorList>
    </citation>
    <scope>NUCLEOTIDE SEQUENCE [LARGE SCALE GENOMIC DNA]</scope>
    <source>
        <strain evidence="19">Cfa_2016G</strain>
        <tissue evidence="19">Leaf</tissue>
    </source>
</reference>
<keyword evidence="3" id="KW-0964">Secreted</keyword>
<dbReference type="OrthoDB" id="62120at2759"/>
<evidence type="ECO:0000256" key="5">
    <source>
        <dbReference type="ARBA" id="ARBA00022801"/>
    </source>
</evidence>
<keyword evidence="8" id="KW-0326">Glycosidase</keyword>
<evidence type="ECO:0000256" key="15">
    <source>
        <dbReference type="ARBA" id="ARBA00043257"/>
    </source>
</evidence>
<dbReference type="InterPro" id="IPR001547">
    <property type="entry name" value="Glyco_hydro_5"/>
</dbReference>
<feature type="signal peptide" evidence="17">
    <location>
        <begin position="1"/>
        <end position="18"/>
    </location>
</feature>
<proteinExistence type="inferred from homology"/>
<dbReference type="GO" id="GO:0005576">
    <property type="term" value="C:extracellular region"/>
    <property type="evidence" value="ECO:0007669"/>
    <property type="project" value="UniProtKB-SubCell"/>
</dbReference>
<dbReference type="GO" id="GO:0004338">
    <property type="term" value="F:glucan exo-1,3-beta-glucosidase activity"/>
    <property type="evidence" value="ECO:0007669"/>
    <property type="project" value="TreeGrafter"/>
</dbReference>
<evidence type="ECO:0000256" key="8">
    <source>
        <dbReference type="ARBA" id="ARBA00023295"/>
    </source>
</evidence>
<dbReference type="PANTHER" id="PTHR31297:SF39">
    <property type="entry name" value="GLUCAN ENDO-1,6-BETA-GLUCOSIDASE B"/>
    <property type="match status" value="1"/>
</dbReference>
<keyword evidence="5" id="KW-0378">Hydrolase</keyword>
<dbReference type="AlphaFoldDB" id="A0A5N6L3B6"/>
<evidence type="ECO:0000256" key="1">
    <source>
        <dbReference type="ARBA" id="ARBA00004613"/>
    </source>
</evidence>
<dbReference type="InterPro" id="IPR017853">
    <property type="entry name" value="GH"/>
</dbReference>
<evidence type="ECO:0000256" key="6">
    <source>
        <dbReference type="ARBA" id="ARBA00023180"/>
    </source>
</evidence>
<keyword evidence="4 17" id="KW-0732">Signal</keyword>
<evidence type="ECO:0000256" key="17">
    <source>
        <dbReference type="SAM" id="SignalP"/>
    </source>
</evidence>
<dbReference type="PANTHER" id="PTHR31297">
    <property type="entry name" value="GLUCAN ENDO-1,6-BETA-GLUCOSIDASE B"/>
    <property type="match status" value="1"/>
</dbReference>
<comment type="function">
    <text evidence="11">Beta-glucanases participate in the metabolism of beta-glucan, the main structural component of the cell wall. Acts on lutean, pustulan and 1,6-oligo-beta-D-glucosides.</text>
</comment>
<gene>
    <name evidence="19" type="ORF">FH972_025893</name>
</gene>
<evidence type="ECO:0000256" key="12">
    <source>
        <dbReference type="ARBA" id="ARBA00038935"/>
    </source>
</evidence>
<keyword evidence="6" id="KW-0325">Glycoprotein</keyword>
<evidence type="ECO:0000256" key="9">
    <source>
        <dbReference type="ARBA" id="ARBA00023326"/>
    </source>
</evidence>
<comment type="similarity">
    <text evidence="2">Belongs to the glycosyl hydrolase 5 (cellulase A) family.</text>
</comment>
<dbReference type="Pfam" id="PF00150">
    <property type="entry name" value="Cellulase"/>
    <property type="match status" value="1"/>
</dbReference>
<evidence type="ECO:0000256" key="13">
    <source>
        <dbReference type="ARBA" id="ARBA00041472"/>
    </source>
</evidence>
<keyword evidence="20" id="KW-1185">Reference proteome</keyword>
<feature type="region of interest" description="Disordered" evidence="16">
    <location>
        <begin position="575"/>
        <end position="598"/>
    </location>
</feature>
<comment type="subcellular location">
    <subcellularLocation>
        <location evidence="1">Secreted</location>
    </subcellularLocation>
</comment>
<dbReference type="GO" id="GO:0009251">
    <property type="term" value="P:glucan catabolic process"/>
    <property type="evidence" value="ECO:0007669"/>
    <property type="project" value="TreeGrafter"/>
</dbReference>
<accession>A0A5N6L3B6</accession>
<dbReference type="EC" id="3.2.1.75" evidence="12"/>
<dbReference type="GO" id="GO:0009986">
    <property type="term" value="C:cell surface"/>
    <property type="evidence" value="ECO:0007669"/>
    <property type="project" value="TreeGrafter"/>
</dbReference>
<evidence type="ECO:0000313" key="19">
    <source>
        <dbReference type="EMBL" id="KAB8606264.1"/>
    </source>
</evidence>
<dbReference type="SUPFAM" id="SSF51445">
    <property type="entry name" value="(Trans)glycosidases"/>
    <property type="match status" value="1"/>
</dbReference>
<evidence type="ECO:0000259" key="18">
    <source>
        <dbReference type="Pfam" id="PF00150"/>
    </source>
</evidence>